<dbReference type="Proteomes" id="UP000248044">
    <property type="component" value="Chromosome"/>
</dbReference>
<dbReference type="PANTHER" id="PTHR43252">
    <property type="entry name" value="TRANSCRIPTIONAL REGULATOR YQJI"/>
    <property type="match status" value="1"/>
</dbReference>
<name>A0A2U9IC21_9CREN</name>
<organism evidence="2 3">
    <name type="scientific">Acidianus brierleyi</name>
    <dbReference type="NCBI Taxonomy" id="41673"/>
    <lineage>
        <taxon>Archaea</taxon>
        <taxon>Thermoproteota</taxon>
        <taxon>Thermoprotei</taxon>
        <taxon>Sulfolobales</taxon>
        <taxon>Sulfolobaceae</taxon>
        <taxon>Acidianus</taxon>
    </lineage>
</organism>
<evidence type="ECO:0000259" key="1">
    <source>
        <dbReference type="Pfam" id="PF03551"/>
    </source>
</evidence>
<sequence>MRMNLERLKKGKLKLLILECLNEKPMHAYEIMKTIEKKFGGIYKPSPGSLYPVLKGLMSQNLIGVEEKDSKKIYYITEDGKKEYLRIKEKVNTFFATHSEYRRLVSELINLGFFLYNYKDILDEEKYKEISEILNNCKKEIENRLNERK</sequence>
<reference evidence="2 3" key="1">
    <citation type="submission" date="2018-05" db="EMBL/GenBank/DDBJ databases">
        <title>Complete Genome Sequences of Extremely Thermoacidophilic, Metal-Mobilizing Type-Strain Members of the Archaeal Family Sulfolobaceae: Acidianus brierleyi DSM-1651T, Acidianus sulfidivorans DSM-18786T, Metallosphaera hakonensis DSM-7519T, and Metallosphaera prunae DSM-10039T.</title>
        <authorList>
            <person name="Counts J.A."/>
            <person name="Kelly R.M."/>
        </authorList>
    </citation>
    <scope>NUCLEOTIDE SEQUENCE [LARGE SCALE GENOMIC DNA]</scope>
    <source>
        <strain evidence="2 3">DSM 1651</strain>
    </source>
</reference>
<protein>
    <submittedName>
        <fullName evidence="2">PadR family transcriptional regulator</fullName>
    </submittedName>
</protein>
<dbReference type="AlphaFoldDB" id="A0A2U9IC21"/>
<dbReference type="EMBL" id="CP029289">
    <property type="protein sequence ID" value="AWR93540.1"/>
    <property type="molecule type" value="Genomic_DNA"/>
</dbReference>
<dbReference type="KEGG" id="abri:DFR85_01855"/>
<dbReference type="InterPro" id="IPR036390">
    <property type="entry name" value="WH_DNA-bd_sf"/>
</dbReference>
<dbReference type="SUPFAM" id="SSF46785">
    <property type="entry name" value="Winged helix' DNA-binding domain"/>
    <property type="match status" value="1"/>
</dbReference>
<dbReference type="InterPro" id="IPR036388">
    <property type="entry name" value="WH-like_DNA-bd_sf"/>
</dbReference>
<keyword evidence="3" id="KW-1185">Reference proteome</keyword>
<feature type="domain" description="Transcription regulator PadR N-terminal" evidence="1">
    <location>
        <begin position="17"/>
        <end position="84"/>
    </location>
</feature>
<proteinExistence type="predicted"/>
<dbReference type="Pfam" id="PF03551">
    <property type="entry name" value="PadR"/>
    <property type="match status" value="1"/>
</dbReference>
<accession>A0A2U9IC21</accession>
<dbReference type="PANTHER" id="PTHR43252:SF2">
    <property type="entry name" value="TRANSCRIPTION REGULATOR, PADR-LIKE FAMILY"/>
    <property type="match status" value="1"/>
</dbReference>
<gene>
    <name evidence="2" type="ORF">DFR85_01855</name>
</gene>
<dbReference type="InterPro" id="IPR005149">
    <property type="entry name" value="Tscrpt_reg_PadR_N"/>
</dbReference>
<evidence type="ECO:0000313" key="2">
    <source>
        <dbReference type="EMBL" id="AWR93540.1"/>
    </source>
</evidence>
<dbReference type="OrthoDB" id="56053at2157"/>
<evidence type="ECO:0000313" key="3">
    <source>
        <dbReference type="Proteomes" id="UP000248044"/>
    </source>
</evidence>
<dbReference type="Gene3D" id="1.10.10.10">
    <property type="entry name" value="Winged helix-like DNA-binding domain superfamily/Winged helix DNA-binding domain"/>
    <property type="match status" value="1"/>
</dbReference>